<dbReference type="GO" id="GO:0042840">
    <property type="term" value="P:D-glucuronate catabolic process"/>
    <property type="evidence" value="ECO:0007669"/>
    <property type="project" value="TreeGrafter"/>
</dbReference>
<keyword evidence="11" id="KW-1185">Reference proteome</keyword>
<organism evidence="10 11">
    <name type="scientific">Yoonia maricola</name>
    <dbReference type="NCBI Taxonomy" id="420999"/>
    <lineage>
        <taxon>Bacteria</taxon>
        <taxon>Pseudomonadati</taxon>
        <taxon>Pseudomonadota</taxon>
        <taxon>Alphaproteobacteria</taxon>
        <taxon>Rhodobacterales</taxon>
        <taxon>Paracoccaceae</taxon>
        <taxon>Yoonia</taxon>
    </lineage>
</organism>
<comment type="similarity">
    <text evidence="4 9">Belongs to the mannonate dehydratase family.</text>
</comment>
<evidence type="ECO:0000313" key="11">
    <source>
        <dbReference type="Proteomes" id="UP000228531"/>
    </source>
</evidence>
<dbReference type="PANTHER" id="PTHR30387">
    <property type="entry name" value="MANNONATE DEHYDRATASE"/>
    <property type="match status" value="1"/>
</dbReference>
<name>A0A2M8W365_9RHOB</name>
<dbReference type="HAMAP" id="MF_00106">
    <property type="entry name" value="UxuA"/>
    <property type="match status" value="1"/>
</dbReference>
<dbReference type="Proteomes" id="UP000228531">
    <property type="component" value="Unassembled WGS sequence"/>
</dbReference>
<gene>
    <name evidence="9" type="primary">uxuA</name>
    <name evidence="10" type="ORF">BC777_3388</name>
</gene>
<evidence type="ECO:0000313" key="10">
    <source>
        <dbReference type="EMBL" id="PJI85386.1"/>
    </source>
</evidence>
<comment type="caution">
    <text evidence="10">The sequence shown here is derived from an EMBL/GenBank/DDBJ whole genome shotgun (WGS) entry which is preliminary data.</text>
</comment>
<dbReference type="InterPro" id="IPR036237">
    <property type="entry name" value="Xyl_isomerase-like_sf"/>
</dbReference>
<evidence type="ECO:0000256" key="2">
    <source>
        <dbReference type="ARBA" id="ARBA00002713"/>
    </source>
</evidence>
<evidence type="ECO:0000256" key="6">
    <source>
        <dbReference type="ARBA" id="ARBA00023004"/>
    </source>
</evidence>
<dbReference type="GO" id="GO:0008927">
    <property type="term" value="F:mannonate dehydratase activity"/>
    <property type="evidence" value="ECO:0007669"/>
    <property type="project" value="UniProtKB-UniRule"/>
</dbReference>
<keyword evidence="6 9" id="KW-0408">Iron</keyword>
<accession>A0A2M8W365</accession>
<keyword evidence="7 9" id="KW-0464">Manganese</keyword>
<dbReference type="PANTHER" id="PTHR30387:SF2">
    <property type="entry name" value="MANNONATE DEHYDRATASE"/>
    <property type="match status" value="1"/>
</dbReference>
<keyword evidence="8 9" id="KW-0456">Lyase</keyword>
<dbReference type="NCBIfam" id="NF003027">
    <property type="entry name" value="PRK03906.1"/>
    <property type="match status" value="1"/>
</dbReference>
<comment type="function">
    <text evidence="2 9">Catalyzes the dehydration of D-mannonate.</text>
</comment>
<dbReference type="PIRSF" id="PIRSF016049">
    <property type="entry name" value="Man_dehyd"/>
    <property type="match status" value="1"/>
</dbReference>
<comment type="cofactor">
    <cofactor evidence="9">
        <name>Fe(2+)</name>
        <dbReference type="ChEBI" id="CHEBI:29033"/>
    </cofactor>
    <cofactor evidence="9">
        <name>Mn(2+)</name>
        <dbReference type="ChEBI" id="CHEBI:29035"/>
    </cofactor>
</comment>
<protein>
    <recommendedName>
        <fullName evidence="5 9">Mannonate dehydratase</fullName>
        <ecNumber evidence="5 9">4.2.1.8</ecNumber>
    </recommendedName>
    <alternativeName>
        <fullName evidence="9">D-mannonate hydro-lyase</fullName>
    </alternativeName>
</protein>
<dbReference type="Gene3D" id="3.20.20.150">
    <property type="entry name" value="Divalent-metal-dependent TIM barrel enzymes"/>
    <property type="match status" value="1"/>
</dbReference>
<evidence type="ECO:0000256" key="1">
    <source>
        <dbReference type="ARBA" id="ARBA00001794"/>
    </source>
</evidence>
<dbReference type="EMBL" id="PGTY01000003">
    <property type="protein sequence ID" value="PJI85386.1"/>
    <property type="molecule type" value="Genomic_DNA"/>
</dbReference>
<dbReference type="GO" id="GO:0030145">
    <property type="term" value="F:manganese ion binding"/>
    <property type="evidence" value="ECO:0007669"/>
    <property type="project" value="TreeGrafter"/>
</dbReference>
<dbReference type="GO" id="GO:0008198">
    <property type="term" value="F:ferrous iron binding"/>
    <property type="evidence" value="ECO:0007669"/>
    <property type="project" value="TreeGrafter"/>
</dbReference>
<dbReference type="AlphaFoldDB" id="A0A2M8W365"/>
<evidence type="ECO:0000256" key="8">
    <source>
        <dbReference type="ARBA" id="ARBA00023239"/>
    </source>
</evidence>
<dbReference type="UniPathway" id="UPA00246"/>
<dbReference type="InterPro" id="IPR004628">
    <property type="entry name" value="Man_deHydtase"/>
</dbReference>
<evidence type="ECO:0000256" key="5">
    <source>
        <dbReference type="ARBA" id="ARBA00012927"/>
    </source>
</evidence>
<dbReference type="SUPFAM" id="SSF51658">
    <property type="entry name" value="Xylose isomerase-like"/>
    <property type="match status" value="1"/>
</dbReference>
<evidence type="ECO:0000256" key="7">
    <source>
        <dbReference type="ARBA" id="ARBA00023211"/>
    </source>
</evidence>
<dbReference type="EC" id="4.2.1.8" evidence="5 9"/>
<reference evidence="10 11" key="1">
    <citation type="submission" date="2017-11" db="EMBL/GenBank/DDBJ databases">
        <title>Genomic Encyclopedia of Archaeal and Bacterial Type Strains, Phase II (KMG-II): From Individual Species to Whole Genera.</title>
        <authorList>
            <person name="Goeker M."/>
        </authorList>
    </citation>
    <scope>NUCLEOTIDE SEQUENCE [LARGE SCALE GENOMIC DNA]</scope>
    <source>
        <strain evidence="10 11">DSM 29128</strain>
    </source>
</reference>
<sequence length="393" mass="42330">MKQTWRWFGPTDQVTIDDMLQAGVAGVVTGLYNLAPGIIWSRESIAARKAEIAVMNDGTPSGLKWDVVESLPVSETIKTNSGDFAAHIAAYKASLRNLAAEGIRVVCYNFMPLLDWTRTDIAKRMPHGGTAMSFDLADFAMFDMHVLQRIDAAADYTQAISSAATTRFEQTNKAAIDALTTTIVAGLPGAAEHLTLDELHMALATYDDIGPDALRQNLTAFLQAVIPTAEDCGIQMCCHPDDPPWPVLGLPRVVSTQADIAFLLGAVDSHASGLTFCSGSLGARADNDLCAIINQFADRIHFAHLRNVRRADDTVPTSFFEDEHLAGSTDMIAVLRTLLQAHPNPDALPMRPDHGQDILTDLGQNSAPGYPLCGRMKGLAELRGAMMALKAGS</sequence>
<dbReference type="RefSeq" id="WP_100369306.1">
    <property type="nucleotide sequence ID" value="NZ_PGTY01000003.1"/>
</dbReference>
<proteinExistence type="inferred from homology"/>
<evidence type="ECO:0000256" key="4">
    <source>
        <dbReference type="ARBA" id="ARBA00007389"/>
    </source>
</evidence>
<dbReference type="Pfam" id="PF03786">
    <property type="entry name" value="UxuA"/>
    <property type="match status" value="1"/>
</dbReference>
<dbReference type="OrthoDB" id="9780250at2"/>
<dbReference type="NCBIfam" id="TIGR00695">
    <property type="entry name" value="uxuA"/>
    <property type="match status" value="1"/>
</dbReference>
<evidence type="ECO:0000256" key="9">
    <source>
        <dbReference type="HAMAP-Rule" id="MF_00106"/>
    </source>
</evidence>
<comment type="catalytic activity">
    <reaction evidence="1 9">
        <text>D-mannonate = 2-dehydro-3-deoxy-D-gluconate + H2O</text>
        <dbReference type="Rhea" id="RHEA:20097"/>
        <dbReference type="ChEBI" id="CHEBI:15377"/>
        <dbReference type="ChEBI" id="CHEBI:17767"/>
        <dbReference type="ChEBI" id="CHEBI:57990"/>
        <dbReference type="EC" id="4.2.1.8"/>
    </reaction>
</comment>
<comment type="pathway">
    <text evidence="3 9">Carbohydrate metabolism; pentose and glucuronate interconversion.</text>
</comment>
<evidence type="ECO:0000256" key="3">
    <source>
        <dbReference type="ARBA" id="ARBA00004892"/>
    </source>
</evidence>